<organism evidence="1 2">
    <name type="scientific">Caerostris darwini</name>
    <dbReference type="NCBI Taxonomy" id="1538125"/>
    <lineage>
        <taxon>Eukaryota</taxon>
        <taxon>Metazoa</taxon>
        <taxon>Ecdysozoa</taxon>
        <taxon>Arthropoda</taxon>
        <taxon>Chelicerata</taxon>
        <taxon>Arachnida</taxon>
        <taxon>Araneae</taxon>
        <taxon>Araneomorphae</taxon>
        <taxon>Entelegynae</taxon>
        <taxon>Araneoidea</taxon>
        <taxon>Araneidae</taxon>
        <taxon>Caerostris</taxon>
    </lineage>
</organism>
<dbReference type="EMBL" id="BPLQ01001539">
    <property type="protein sequence ID" value="GIX82733.1"/>
    <property type="molecule type" value="Genomic_DNA"/>
</dbReference>
<name>A0AAV4NE21_9ARAC</name>
<protein>
    <submittedName>
        <fullName evidence="1">Uncharacterized protein</fullName>
    </submittedName>
</protein>
<proteinExistence type="predicted"/>
<dbReference type="Proteomes" id="UP001054837">
    <property type="component" value="Unassembled WGS sequence"/>
</dbReference>
<gene>
    <name evidence="1" type="ORF">CDAR_54851</name>
</gene>
<reference evidence="1 2" key="1">
    <citation type="submission" date="2021-06" db="EMBL/GenBank/DDBJ databases">
        <title>Caerostris darwini draft genome.</title>
        <authorList>
            <person name="Kono N."/>
            <person name="Arakawa K."/>
        </authorList>
    </citation>
    <scope>NUCLEOTIDE SEQUENCE [LARGE SCALE GENOMIC DNA]</scope>
</reference>
<accession>A0AAV4NE21</accession>
<keyword evidence="2" id="KW-1185">Reference proteome</keyword>
<evidence type="ECO:0000313" key="2">
    <source>
        <dbReference type="Proteomes" id="UP001054837"/>
    </source>
</evidence>
<comment type="caution">
    <text evidence="1">The sequence shown here is derived from an EMBL/GenBank/DDBJ whole genome shotgun (WGS) entry which is preliminary data.</text>
</comment>
<dbReference type="AlphaFoldDB" id="A0AAV4NE21"/>
<evidence type="ECO:0000313" key="1">
    <source>
        <dbReference type="EMBL" id="GIX82733.1"/>
    </source>
</evidence>
<sequence>MNSIRLKSKQSHLFAEWGRRFLLSGGLRKGTYRYRKLISRTFPPGVEGEGKGNAPNSRRLIWGRNRYESEKPWMTSVCVEMSFHENFGLGNPINPSTLFEKFSGRF</sequence>